<evidence type="ECO:0008006" key="3">
    <source>
        <dbReference type="Google" id="ProtNLM"/>
    </source>
</evidence>
<gene>
    <name evidence="1" type="ORF">TUM4438_33340</name>
</gene>
<sequence>MTELPNFDKLLWLAKNNPHQLDELQQKCNQEAIAQSSKANRASLTSLLDHLNKRLALCKTPYQRCEVTSLLMFEKLAVLNQVYSQPNAFFQHKAQVMPIQKNAQKKQST</sequence>
<dbReference type="Proteomes" id="UP000887104">
    <property type="component" value="Unassembled WGS sequence"/>
</dbReference>
<evidence type="ECO:0000313" key="1">
    <source>
        <dbReference type="EMBL" id="GIU49523.1"/>
    </source>
</evidence>
<evidence type="ECO:0000313" key="2">
    <source>
        <dbReference type="Proteomes" id="UP000887104"/>
    </source>
</evidence>
<protein>
    <recommendedName>
        <fullName evidence="3">DUF3135 domain-containing protein</fullName>
    </recommendedName>
</protein>
<dbReference type="EMBL" id="BPEY01000070">
    <property type="protein sequence ID" value="GIU49523.1"/>
    <property type="molecule type" value="Genomic_DNA"/>
</dbReference>
<comment type="caution">
    <text evidence="1">The sequence shown here is derived from an EMBL/GenBank/DDBJ whole genome shotgun (WGS) entry which is preliminary data.</text>
</comment>
<dbReference type="RefSeq" id="WP_220782294.1">
    <property type="nucleotide sequence ID" value="NZ_BPEY01000070.1"/>
</dbReference>
<name>A0ABQ4PMY9_9GAMM</name>
<dbReference type="InterPro" id="IPR021482">
    <property type="entry name" value="DUF3135"/>
</dbReference>
<dbReference type="Pfam" id="PF11333">
    <property type="entry name" value="DUF3135"/>
    <property type="match status" value="1"/>
</dbReference>
<reference evidence="1" key="1">
    <citation type="submission" date="2021-05" db="EMBL/GenBank/DDBJ databases">
        <title>Molecular characterization for Shewanella algae harboring chromosomal blaOXA-55-like strains isolated from clinical and environment sample.</title>
        <authorList>
            <person name="Ohama Y."/>
            <person name="Aoki K."/>
            <person name="Harada S."/>
            <person name="Moriya K."/>
            <person name="Ishii Y."/>
            <person name="Tateda K."/>
        </authorList>
    </citation>
    <scope>NUCLEOTIDE SEQUENCE</scope>
    <source>
        <strain evidence="1">JCM 11563</strain>
    </source>
</reference>
<accession>A0ABQ4PMY9</accession>
<proteinExistence type="predicted"/>
<keyword evidence="2" id="KW-1185">Reference proteome</keyword>
<organism evidence="1 2">
    <name type="scientific">Shewanella sairae</name>
    <dbReference type="NCBI Taxonomy" id="190310"/>
    <lineage>
        <taxon>Bacteria</taxon>
        <taxon>Pseudomonadati</taxon>
        <taxon>Pseudomonadota</taxon>
        <taxon>Gammaproteobacteria</taxon>
        <taxon>Alteromonadales</taxon>
        <taxon>Shewanellaceae</taxon>
        <taxon>Shewanella</taxon>
    </lineage>
</organism>